<feature type="compositionally biased region" description="Basic and acidic residues" evidence="4">
    <location>
        <begin position="11"/>
        <end position="30"/>
    </location>
</feature>
<feature type="active site" description="Proton donor/acceptor" evidence="2">
    <location>
        <position position="239"/>
    </location>
</feature>
<dbReference type="Gene3D" id="2.120.10.30">
    <property type="entry name" value="TolB, C-terminal domain"/>
    <property type="match status" value="1"/>
</dbReference>
<dbReference type="InterPro" id="IPR011042">
    <property type="entry name" value="6-blade_b-propeller_TolB-like"/>
</dbReference>
<feature type="binding site" evidence="3">
    <location>
        <position position="143"/>
    </location>
    <ligand>
        <name>substrate</name>
    </ligand>
</feature>
<dbReference type="EMBL" id="BNCD01000002">
    <property type="protein sequence ID" value="GHH73001.1"/>
    <property type="molecule type" value="Genomic_DNA"/>
</dbReference>
<gene>
    <name evidence="6" type="ORF">GCM10018793_10940</name>
</gene>
<dbReference type="GO" id="GO:0005509">
    <property type="term" value="F:calcium ion binding"/>
    <property type="evidence" value="ECO:0007669"/>
    <property type="project" value="TreeGrafter"/>
</dbReference>
<feature type="binding site" evidence="3">
    <location>
        <position position="145"/>
    </location>
    <ligand>
        <name>substrate</name>
    </ligand>
</feature>
<sequence>MTDQPDQPGQPDRRERAAEPGQAARHEHVTRHEHAAQAEQAAEAELRPLWSDRLELGEGIRQVAGRIVLTDILSGRLLGAPEGVGQTLELLARLPVPLGAVAPVAGRPGHWIGAAGTGVALIGPDGGTDWLARPAEGAPVRSRMNDGAADPEGRFWAGSMAYDATPDAGALYRVDRDGAVHRVLDGITVPNGPAFTADGTAMYLADSARGLIRRYPLDPASGELGEGTVFTALGGGSPDGMAIDEAGGLWCAVWGAAEVRRYLPDGTLDRVLTLPAAQPAGVCLGGPDGRSLFVTTARIGLTSPGPLDGAVFTARVGTPGLPVSCYRPL</sequence>
<keyword evidence="3" id="KW-0862">Zinc</keyword>
<dbReference type="GO" id="GO:0004341">
    <property type="term" value="F:gluconolactonase activity"/>
    <property type="evidence" value="ECO:0007669"/>
    <property type="project" value="TreeGrafter"/>
</dbReference>
<keyword evidence="7" id="KW-1185">Reference proteome</keyword>
<feature type="binding site" evidence="3">
    <location>
        <position position="239"/>
    </location>
    <ligand>
        <name>a divalent metal cation</name>
        <dbReference type="ChEBI" id="CHEBI:60240"/>
    </ligand>
</feature>
<evidence type="ECO:0000256" key="4">
    <source>
        <dbReference type="SAM" id="MobiDB-lite"/>
    </source>
</evidence>
<dbReference type="InterPro" id="IPR013658">
    <property type="entry name" value="SGL"/>
</dbReference>
<proteinExistence type="inferred from homology"/>
<evidence type="ECO:0000256" key="3">
    <source>
        <dbReference type="PIRSR" id="PIRSR605511-2"/>
    </source>
</evidence>
<dbReference type="Pfam" id="PF08450">
    <property type="entry name" value="SGL"/>
    <property type="match status" value="1"/>
</dbReference>
<evidence type="ECO:0000256" key="1">
    <source>
        <dbReference type="ARBA" id="ARBA00008853"/>
    </source>
</evidence>
<comment type="caution">
    <text evidence="6">The sequence shown here is derived from an EMBL/GenBank/DDBJ whole genome shotgun (WGS) entry which is preliminary data.</text>
</comment>
<dbReference type="SUPFAM" id="SSF63829">
    <property type="entry name" value="Calcium-dependent phosphotriesterase"/>
    <property type="match status" value="1"/>
</dbReference>
<feature type="binding site" evidence="3">
    <location>
        <position position="163"/>
    </location>
    <ligand>
        <name>substrate</name>
    </ligand>
</feature>
<comment type="cofactor">
    <cofactor evidence="3">
        <name>Zn(2+)</name>
        <dbReference type="ChEBI" id="CHEBI:29105"/>
    </cofactor>
    <text evidence="3">Binds 1 divalent metal cation per subunit.</text>
</comment>
<dbReference type="GO" id="GO:0019853">
    <property type="term" value="P:L-ascorbic acid biosynthetic process"/>
    <property type="evidence" value="ECO:0007669"/>
    <property type="project" value="TreeGrafter"/>
</dbReference>
<feature type="domain" description="SMP-30/Gluconolactonase/LRE-like region" evidence="5">
    <location>
        <begin position="56"/>
        <end position="298"/>
    </location>
</feature>
<dbReference type="Proteomes" id="UP000603708">
    <property type="component" value="Unassembled WGS sequence"/>
</dbReference>
<dbReference type="InterPro" id="IPR005511">
    <property type="entry name" value="SMP-30"/>
</dbReference>
<keyword evidence="3" id="KW-0479">Metal-binding</keyword>
<dbReference type="PANTHER" id="PTHR10907">
    <property type="entry name" value="REGUCALCIN"/>
    <property type="match status" value="1"/>
</dbReference>
<comment type="similarity">
    <text evidence="1">Belongs to the SMP-30/CGR1 family.</text>
</comment>
<feature type="binding site" evidence="3">
    <location>
        <position position="191"/>
    </location>
    <ligand>
        <name>a divalent metal cation</name>
        <dbReference type="ChEBI" id="CHEBI:60240"/>
    </ligand>
</feature>
<accession>A0A919KVA4</accession>
<dbReference type="RefSeq" id="WP_189929707.1">
    <property type="nucleotide sequence ID" value="NZ_BNCD01000002.1"/>
</dbReference>
<feature type="region of interest" description="Disordered" evidence="4">
    <location>
        <begin position="1"/>
        <end position="30"/>
    </location>
</feature>
<evidence type="ECO:0000259" key="5">
    <source>
        <dbReference type="Pfam" id="PF08450"/>
    </source>
</evidence>
<evidence type="ECO:0000313" key="7">
    <source>
        <dbReference type="Proteomes" id="UP000603708"/>
    </source>
</evidence>
<dbReference type="PANTHER" id="PTHR10907:SF47">
    <property type="entry name" value="REGUCALCIN"/>
    <property type="match status" value="1"/>
</dbReference>
<dbReference type="AlphaFoldDB" id="A0A919KVA4"/>
<evidence type="ECO:0000256" key="2">
    <source>
        <dbReference type="PIRSR" id="PIRSR605511-1"/>
    </source>
</evidence>
<evidence type="ECO:0000313" key="6">
    <source>
        <dbReference type="EMBL" id="GHH73001.1"/>
    </source>
</evidence>
<protein>
    <submittedName>
        <fullName evidence="6">Calcium-binding protein</fullName>
    </submittedName>
</protein>
<name>A0A919KVA4_9ACTN</name>
<reference evidence="6" key="1">
    <citation type="journal article" date="2014" name="Int. J. Syst. Evol. Microbiol.">
        <title>Complete genome sequence of Corynebacterium casei LMG S-19264T (=DSM 44701T), isolated from a smear-ripened cheese.</title>
        <authorList>
            <consortium name="US DOE Joint Genome Institute (JGI-PGF)"/>
            <person name="Walter F."/>
            <person name="Albersmeier A."/>
            <person name="Kalinowski J."/>
            <person name="Ruckert C."/>
        </authorList>
    </citation>
    <scope>NUCLEOTIDE SEQUENCE</scope>
    <source>
        <strain evidence="6">JCM 5069</strain>
    </source>
</reference>
<dbReference type="PRINTS" id="PR01790">
    <property type="entry name" value="SMP30FAMILY"/>
</dbReference>
<organism evidence="6 7">
    <name type="scientific">Streptomyces sulfonofaciens</name>
    <dbReference type="NCBI Taxonomy" id="68272"/>
    <lineage>
        <taxon>Bacteria</taxon>
        <taxon>Bacillati</taxon>
        <taxon>Actinomycetota</taxon>
        <taxon>Actinomycetes</taxon>
        <taxon>Kitasatosporales</taxon>
        <taxon>Streptomycetaceae</taxon>
        <taxon>Streptomyces</taxon>
    </lineage>
</organism>
<reference evidence="6" key="2">
    <citation type="submission" date="2020-09" db="EMBL/GenBank/DDBJ databases">
        <authorList>
            <person name="Sun Q."/>
            <person name="Ohkuma M."/>
        </authorList>
    </citation>
    <scope>NUCLEOTIDE SEQUENCE</scope>
    <source>
        <strain evidence="6">JCM 5069</strain>
    </source>
</reference>